<dbReference type="EMBL" id="JAIFTH010000219">
    <property type="protein sequence ID" value="KAG9510158.1"/>
    <property type="molecule type" value="Genomic_DNA"/>
</dbReference>
<evidence type="ECO:0000256" key="5">
    <source>
        <dbReference type="ARBA" id="ARBA00023242"/>
    </source>
</evidence>
<accession>A0ABQ7S9T1</accession>
<proteinExistence type="predicted"/>
<dbReference type="Pfam" id="PF10278">
    <property type="entry name" value="Med19"/>
    <property type="match status" value="1"/>
</dbReference>
<gene>
    <name evidence="10" type="primary">MED19</name>
    <name evidence="10" type="ORF">GZH46_01306</name>
</gene>
<name>A0ABQ7S9T1_9ACAR</name>
<feature type="region of interest" description="Disordered" evidence="7">
    <location>
        <begin position="194"/>
        <end position="250"/>
    </location>
</feature>
<feature type="compositionally biased region" description="Basic and acidic residues" evidence="7">
    <location>
        <begin position="818"/>
        <end position="842"/>
    </location>
</feature>
<comment type="subcellular location">
    <subcellularLocation>
        <location evidence="1">Nucleus</location>
    </subcellularLocation>
</comment>
<evidence type="ECO:0000256" key="3">
    <source>
        <dbReference type="ARBA" id="ARBA00023015"/>
    </source>
</evidence>
<evidence type="ECO:0000256" key="7">
    <source>
        <dbReference type="SAM" id="MobiDB-lite"/>
    </source>
</evidence>
<keyword evidence="2 6" id="KW-0694">RNA-binding</keyword>
<evidence type="ECO:0000256" key="4">
    <source>
        <dbReference type="ARBA" id="ARBA00023163"/>
    </source>
</evidence>
<feature type="compositionally biased region" description="Polar residues" evidence="7">
    <location>
        <begin position="581"/>
        <end position="604"/>
    </location>
</feature>
<protein>
    <submittedName>
        <fullName evidence="10">Mediator of RNA polymerase II transcription subunit 19</fullName>
    </submittedName>
</protein>
<dbReference type="InterPro" id="IPR034257">
    <property type="entry name" value="Acinus_RRM"/>
</dbReference>
<dbReference type="Proteomes" id="UP000825002">
    <property type="component" value="Unassembled WGS sequence"/>
</dbReference>
<feature type="region of interest" description="Disordered" evidence="7">
    <location>
        <begin position="793"/>
        <end position="812"/>
    </location>
</feature>
<evidence type="ECO:0000313" key="11">
    <source>
        <dbReference type="Proteomes" id="UP000825002"/>
    </source>
</evidence>
<evidence type="ECO:0000256" key="1">
    <source>
        <dbReference type="ARBA" id="ARBA00004123"/>
    </source>
</evidence>
<dbReference type="InterPro" id="IPR052793">
    <property type="entry name" value="EJC-associated_protein"/>
</dbReference>
<feature type="region of interest" description="Disordered" evidence="7">
    <location>
        <begin position="876"/>
        <end position="1078"/>
    </location>
</feature>
<feature type="compositionally biased region" description="Basic residues" evidence="7">
    <location>
        <begin position="1000"/>
        <end position="1022"/>
    </location>
</feature>
<dbReference type="Pfam" id="PF16294">
    <property type="entry name" value="RSB_motif"/>
    <property type="match status" value="1"/>
</dbReference>
<feature type="domain" description="RRM" evidence="8">
    <location>
        <begin position="667"/>
        <end position="744"/>
    </location>
</feature>
<evidence type="ECO:0000313" key="10">
    <source>
        <dbReference type="EMBL" id="KAG9510158.1"/>
    </source>
</evidence>
<feature type="compositionally biased region" description="Basic residues" evidence="7">
    <location>
        <begin position="194"/>
        <end position="204"/>
    </location>
</feature>
<feature type="region of interest" description="Disordered" evidence="7">
    <location>
        <begin position="818"/>
        <end position="847"/>
    </location>
</feature>
<dbReference type="CDD" id="cd12432">
    <property type="entry name" value="RRM_ACINU"/>
    <property type="match status" value="1"/>
</dbReference>
<feature type="compositionally biased region" description="Polar residues" evidence="7">
    <location>
        <begin position="800"/>
        <end position="812"/>
    </location>
</feature>
<keyword evidence="11" id="KW-1185">Reference proteome</keyword>
<dbReference type="Gene3D" id="1.10.720.30">
    <property type="entry name" value="SAP domain"/>
    <property type="match status" value="1"/>
</dbReference>
<dbReference type="InterPro" id="IPR003034">
    <property type="entry name" value="SAP_dom"/>
</dbReference>
<dbReference type="PROSITE" id="PS50800">
    <property type="entry name" value="SAP"/>
    <property type="match status" value="1"/>
</dbReference>
<feature type="non-terminal residue" evidence="10">
    <location>
        <position position="1"/>
    </location>
</feature>
<dbReference type="InterPro" id="IPR000504">
    <property type="entry name" value="RRM_dom"/>
</dbReference>
<dbReference type="SMART" id="SM00513">
    <property type="entry name" value="SAP"/>
    <property type="match status" value="1"/>
</dbReference>
<keyword evidence="3" id="KW-0805">Transcription regulation</keyword>
<dbReference type="InterPro" id="IPR012677">
    <property type="entry name" value="Nucleotide-bd_a/b_plait_sf"/>
</dbReference>
<dbReference type="InterPro" id="IPR035979">
    <property type="entry name" value="RBD_domain_sf"/>
</dbReference>
<sequence>TRMRSENSANLNLHFMKCTVEAGAAQLAGLPAAGLPAVLQNAFIKCVANSSNNTGWLSSPRTPRQDSSGTLKTTISLGRTPAIVHSGPFYLMKDLPESSELTGSTNLINHHRLGNTYAKLVGRKTKDGLSAFLPNLPGNIDVPATLDDSIYKLLEWRIITPKDILPLTATQLIGFRLHPGPLPPQYRISSQFVHIKHKKHKKKQRTTDTPTHEFGSSEGQDQQVSERKKKERKKEKKKDKKKDKKRKNLKTSLISLRGDLSNTECTDPAGPWVVCEWLRFHPPPDEHVNTSTTVNNTSDDDDDSDIYTNPILIDARETDPNEGDNDLELLTVPPKIRYLRRTSDKSLLCTKNEPIKHANGITSNMILTGHQNGVNASGSNDECIEALGRPISSFKVTELRDELQRRGIIKSGNKKELIDRLRTHLHNHGLVGNKSAIEENIANTVDELPLIQKEEPPVEQVPVAVEQEVAVHQDDIAETVHESTLSLEEDPSVEQVPVAEEPHAVEQESVANAVDESILSSKEDPPVEQAPLPTTMTLSPKDDPPIEQAPLQTTMTLPPEEVEPPVEVSVTDETRPDELATAQQESIATTVHESSLSPEQSPLVEQSHVAEEPRAVGQENITDTVNKSALSPKEDPPVEQAFVTEEPCDVEQATTQQETVEDAKASRILFIQNLVRPYTLKQLKELLTCHGPIDEDKFWTDKVKSKCFAVYESIEVADMTRKSLHGRQWPSLNTKTLKVEFSTEEALNNHMKSERDSPPPVSAPTIPATTPVCTTENPSFVPVSARLGEKVVAHPETREPTLNANDKPTTITSSLRERLGGRVSDVTEQKRLKEETNGKGDEPDGSVSLLEDLFRKTKAQPHIFWLPLNGEQAAERRRVREAERRRNQQQNQHQQHYRSPPPRRRYSWSRSPVNRRGPNRMLPATKPRMRSRSPIRQSPVTKPRIRQRTRSRSRSRSRSFSRSRSRQRTPPRLLPVSRPRSPRPRLRSRSPVRSSPVTRPRARPRSRSRSRSFSRSRSRQRSPARLLPVSRSRIRPRSRTRSRSRSRSHSISRSRSRSRQRSPARLLPVTKPRARSRTPIRLLPVTKPRMRPRSHKLEEDNLVSYKSLLQPSTSSAGCREYLHTGQMALSLWQFLLGETPDDFGYLLAPKMQLYRVLRESEHQVSNSSRDNPDCIMPGVAITTHGPTSSKYMSGRPLVRRPADGRLIDRSPLMGWGTDVYNDNTNNGPMSIAQANHRHQLLLQSPQQHEAQQQQRICTEETKEQQQKLISKRRKEIKQSIPRGRRRSGLVTCITTQHLSTCSSFTTHTHSSSSSPPPALLSVMFLTCVLLVMGTHSSIVSITGVEAGTRTSAADTATDLANQANQAINKNNDDDSKAEFYLFKIKLATVVRLSIFVSVNQLELREKTKHKEKEEVCFNKTQESAWSHQFELELEELARQLSS</sequence>
<feature type="compositionally biased region" description="Basic residues" evidence="7">
    <location>
        <begin position="980"/>
        <end position="990"/>
    </location>
</feature>
<feature type="region of interest" description="Disordered" evidence="7">
    <location>
        <begin position="285"/>
        <end position="307"/>
    </location>
</feature>
<dbReference type="Gene3D" id="3.30.70.330">
    <property type="match status" value="1"/>
</dbReference>
<feature type="compositionally biased region" description="Basic and acidic residues" evidence="7">
    <location>
        <begin position="876"/>
        <end position="886"/>
    </location>
</feature>
<dbReference type="SUPFAM" id="SSF68906">
    <property type="entry name" value="SAP domain"/>
    <property type="match status" value="1"/>
</dbReference>
<organism evidence="10 11">
    <name type="scientific">Fragariocoptes setiger</name>
    <dbReference type="NCBI Taxonomy" id="1670756"/>
    <lineage>
        <taxon>Eukaryota</taxon>
        <taxon>Metazoa</taxon>
        <taxon>Ecdysozoa</taxon>
        <taxon>Arthropoda</taxon>
        <taxon>Chelicerata</taxon>
        <taxon>Arachnida</taxon>
        <taxon>Acari</taxon>
        <taxon>Acariformes</taxon>
        <taxon>Trombidiformes</taxon>
        <taxon>Prostigmata</taxon>
        <taxon>Eupodina</taxon>
        <taxon>Eriophyoidea</taxon>
        <taxon>Phytoptidae</taxon>
        <taxon>Fragariocoptes</taxon>
    </lineage>
</organism>
<feature type="non-terminal residue" evidence="10">
    <location>
        <position position="1442"/>
    </location>
</feature>
<feature type="compositionally biased region" description="Basic residues" evidence="7">
    <location>
        <begin position="1032"/>
        <end position="1062"/>
    </location>
</feature>
<feature type="region of interest" description="Disordered" evidence="7">
    <location>
        <begin position="481"/>
        <end position="620"/>
    </location>
</feature>
<feature type="compositionally biased region" description="Low complexity" evidence="7">
    <location>
        <begin position="970"/>
        <end position="979"/>
    </location>
</feature>
<evidence type="ECO:0000256" key="6">
    <source>
        <dbReference type="PROSITE-ProRule" id="PRU00176"/>
    </source>
</evidence>
<feature type="compositionally biased region" description="Low complexity" evidence="7">
    <location>
        <begin position="888"/>
        <end position="898"/>
    </location>
</feature>
<dbReference type="PANTHER" id="PTHR46589:SF1">
    <property type="entry name" value="APOPTOTIC CHROMATIN CONDENSATION INDUCER IN THE NUCLEUS"/>
    <property type="match status" value="1"/>
</dbReference>
<feature type="compositionally biased region" description="Basic residues" evidence="7">
    <location>
        <begin position="943"/>
        <end position="969"/>
    </location>
</feature>
<dbReference type="PROSITE" id="PS50102">
    <property type="entry name" value="RRM"/>
    <property type="match status" value="1"/>
</dbReference>
<comment type="caution">
    <text evidence="10">The sequence shown here is derived from an EMBL/GenBank/DDBJ whole genome shotgun (WGS) entry which is preliminary data.</text>
</comment>
<evidence type="ECO:0000259" key="9">
    <source>
        <dbReference type="PROSITE" id="PS50800"/>
    </source>
</evidence>
<dbReference type="SUPFAM" id="SSF54928">
    <property type="entry name" value="RNA-binding domain, RBD"/>
    <property type="match status" value="1"/>
</dbReference>
<feature type="compositionally biased region" description="Basic residues" evidence="7">
    <location>
        <begin position="227"/>
        <end position="249"/>
    </location>
</feature>
<evidence type="ECO:0000259" key="8">
    <source>
        <dbReference type="PROSITE" id="PS50102"/>
    </source>
</evidence>
<dbReference type="PANTHER" id="PTHR46589">
    <property type="entry name" value="APOPTOTIC CHROMATIN CONDENSATION INDUCER IN THE NUCLEUS"/>
    <property type="match status" value="1"/>
</dbReference>
<reference evidence="10 11" key="1">
    <citation type="submission" date="2020-10" db="EMBL/GenBank/DDBJ databases">
        <authorList>
            <person name="Klimov P.B."/>
            <person name="Dyachkov S.M."/>
            <person name="Chetverikov P.E."/>
        </authorList>
    </citation>
    <scope>NUCLEOTIDE SEQUENCE [LARGE SCALE GENOMIC DNA]</scope>
    <source>
        <strain evidence="10">BMOC 18-1129-001#AD2665</strain>
        <tissue evidence="10">Entire mites</tissue>
    </source>
</reference>
<keyword evidence="4" id="KW-0804">Transcription</keyword>
<dbReference type="Pfam" id="PF02037">
    <property type="entry name" value="SAP"/>
    <property type="match status" value="1"/>
</dbReference>
<dbReference type="InterPro" id="IPR036361">
    <property type="entry name" value="SAP_dom_sf"/>
</dbReference>
<evidence type="ECO:0000256" key="2">
    <source>
        <dbReference type="ARBA" id="ARBA00022884"/>
    </source>
</evidence>
<keyword evidence="5" id="KW-0539">Nucleus</keyword>
<feature type="domain" description="SAP" evidence="9">
    <location>
        <begin position="391"/>
        <end position="425"/>
    </location>
</feature>
<dbReference type="InterPro" id="IPR019403">
    <property type="entry name" value="Mediator_Med19_met"/>
</dbReference>
<dbReference type="InterPro" id="IPR032552">
    <property type="entry name" value="RSB_motif"/>
</dbReference>